<organism evidence="2 3">
    <name type="scientific">Tenebrio molitor</name>
    <name type="common">Yellow mealworm beetle</name>
    <dbReference type="NCBI Taxonomy" id="7067"/>
    <lineage>
        <taxon>Eukaryota</taxon>
        <taxon>Metazoa</taxon>
        <taxon>Ecdysozoa</taxon>
        <taxon>Arthropoda</taxon>
        <taxon>Hexapoda</taxon>
        <taxon>Insecta</taxon>
        <taxon>Pterygota</taxon>
        <taxon>Neoptera</taxon>
        <taxon>Endopterygota</taxon>
        <taxon>Coleoptera</taxon>
        <taxon>Polyphaga</taxon>
        <taxon>Cucujiformia</taxon>
        <taxon>Tenebrionidae</taxon>
        <taxon>Tenebrio</taxon>
    </lineage>
</organism>
<feature type="region of interest" description="Disordered" evidence="1">
    <location>
        <begin position="234"/>
        <end position="255"/>
    </location>
</feature>
<evidence type="ECO:0000256" key="1">
    <source>
        <dbReference type="SAM" id="MobiDB-lite"/>
    </source>
</evidence>
<evidence type="ECO:0000313" key="2">
    <source>
        <dbReference type="EMBL" id="KAH0809644.1"/>
    </source>
</evidence>
<comment type="caution">
    <text evidence="2">The sequence shown here is derived from an EMBL/GenBank/DDBJ whole genome shotgun (WGS) entry which is preliminary data.</text>
</comment>
<protein>
    <submittedName>
        <fullName evidence="2">Uncharacterized protein</fullName>
    </submittedName>
</protein>
<gene>
    <name evidence="2" type="ORF">GEV33_013146</name>
</gene>
<feature type="compositionally biased region" description="Basic and acidic residues" evidence="1">
    <location>
        <begin position="507"/>
        <end position="519"/>
    </location>
</feature>
<sequence length="675" mass="76594">MYYVLEISCIEVSLLFLPHSRHAPKEPTIVFASVDTRELSEAVPTFLERTGLTPNDRRIFHETSNSQFPLRDETFPDANRHGCAFKSQTHVTEIQNELVKPLWTRPPRPFKTSRIFQSADKEQLRGPTEFSLIHRGGTSRPLSRPCGRIPTAMKILQRAYRDNNIKNVPRSGAQEIKRFEIVGVGGAPRINLPQFATLYGTFLSRTFEPSKFSEDLGLRYTCVPLFMKGRYARGAQGPSRAGPYTPRERRSPLGPCNIDGTGWNVEIFLYFGDDGVEEALAGADVENSFQIKSEKVSNMANETTTNGLADPKERCSQRTTPNELTLVLRNSNDSEDLPVLLHGRMTRGFSTTVNGNRQRYDTVIFGLLDGPEGWQRRTISTMAFGNPPSGMIADPERHARDSQLATCGTAARSAVADRASNTKDLDLIPLGDKASRKELAPVREEKGELGKELAAVRKEMRRREEKWQAKEADWMERMKMIEEKMEQRKKKERKNNVITTGIGGIRGNEKEKQEVEKRRGGTGRENPKTRWKCRGEETDGMDRRKWMGGVEREHTSSRGEKLGYGIVNEEEEFRLGESVESDHLEIALRKIREDPEYYLPGSFHMNTISVSLQVDENLVSEGVRYLSTLSYRFYFFFYPVCSHSESKCRIAVWASAARLYLNMQNGVPEPPPPDN</sequence>
<evidence type="ECO:0000313" key="3">
    <source>
        <dbReference type="Proteomes" id="UP000719412"/>
    </source>
</evidence>
<dbReference type="EMBL" id="JABDTM020028007">
    <property type="protein sequence ID" value="KAH0809644.1"/>
    <property type="molecule type" value="Genomic_DNA"/>
</dbReference>
<dbReference type="Proteomes" id="UP000719412">
    <property type="component" value="Unassembled WGS sequence"/>
</dbReference>
<dbReference type="AlphaFoldDB" id="A0A8J6H7R3"/>
<reference evidence="2" key="2">
    <citation type="submission" date="2021-08" db="EMBL/GenBank/DDBJ databases">
        <authorList>
            <person name="Eriksson T."/>
        </authorList>
    </citation>
    <scope>NUCLEOTIDE SEQUENCE</scope>
    <source>
        <strain evidence="2">Stoneville</strain>
        <tissue evidence="2">Whole head</tissue>
    </source>
</reference>
<name>A0A8J6H7R3_TENMO</name>
<feature type="region of interest" description="Disordered" evidence="1">
    <location>
        <begin position="500"/>
        <end position="530"/>
    </location>
</feature>
<proteinExistence type="predicted"/>
<reference evidence="2" key="1">
    <citation type="journal article" date="2020" name="J Insects Food Feed">
        <title>The yellow mealworm (Tenebrio molitor) genome: a resource for the emerging insects as food and feed industry.</title>
        <authorList>
            <person name="Eriksson T."/>
            <person name="Andere A."/>
            <person name="Kelstrup H."/>
            <person name="Emery V."/>
            <person name="Picard C."/>
        </authorList>
    </citation>
    <scope>NUCLEOTIDE SEQUENCE</scope>
    <source>
        <strain evidence="2">Stoneville</strain>
        <tissue evidence="2">Whole head</tissue>
    </source>
</reference>
<accession>A0A8J6H7R3</accession>
<keyword evidence="3" id="KW-1185">Reference proteome</keyword>